<dbReference type="SUPFAM" id="SSF52799">
    <property type="entry name" value="(Phosphotyrosine protein) phosphatases II"/>
    <property type="match status" value="1"/>
</dbReference>
<dbReference type="InterPro" id="IPR029021">
    <property type="entry name" value="Prot-tyrosine_phosphatase-like"/>
</dbReference>
<dbReference type="AlphaFoldDB" id="X1ERV7"/>
<sequence>MVIPPDLGSGNSGSNPDLPIWEIGVDGSMTASRAVDMGSKPIFPTMMKFQVKSIGDMIYYYPKMGRDYSYSEGEIQVIIITRNKYNYNFKPLLILDFDDITSEYKPVGTMPIQKRHIESIIERLPKIKKANLVFVCCDAGLSRSPAVAKALSHYLCDIHSFNHLAYKYPFANKDVFETLLLGLKSPHSLVDKATDF</sequence>
<gene>
    <name evidence="1" type="ORF">S03H2_10432</name>
</gene>
<comment type="caution">
    <text evidence="1">The sequence shown here is derived from an EMBL/GenBank/DDBJ whole genome shotgun (WGS) entry which is preliminary data.</text>
</comment>
<dbReference type="EMBL" id="BARU01005365">
    <property type="protein sequence ID" value="GAH35317.1"/>
    <property type="molecule type" value="Genomic_DNA"/>
</dbReference>
<evidence type="ECO:0000313" key="1">
    <source>
        <dbReference type="EMBL" id="GAH35317.1"/>
    </source>
</evidence>
<organism evidence="1">
    <name type="scientific">marine sediment metagenome</name>
    <dbReference type="NCBI Taxonomy" id="412755"/>
    <lineage>
        <taxon>unclassified sequences</taxon>
        <taxon>metagenomes</taxon>
        <taxon>ecological metagenomes</taxon>
    </lineage>
</organism>
<protein>
    <submittedName>
        <fullName evidence="1">Uncharacterized protein</fullName>
    </submittedName>
</protein>
<reference evidence="1" key="1">
    <citation type="journal article" date="2014" name="Front. Microbiol.">
        <title>High frequency of phylogenetically diverse reductive dehalogenase-homologous genes in deep subseafloor sedimentary metagenomes.</title>
        <authorList>
            <person name="Kawai M."/>
            <person name="Futagami T."/>
            <person name="Toyoda A."/>
            <person name="Takaki Y."/>
            <person name="Nishi S."/>
            <person name="Hori S."/>
            <person name="Arai W."/>
            <person name="Tsubouchi T."/>
            <person name="Morono Y."/>
            <person name="Uchiyama I."/>
            <person name="Ito T."/>
            <person name="Fujiyama A."/>
            <person name="Inagaki F."/>
            <person name="Takami H."/>
        </authorList>
    </citation>
    <scope>NUCLEOTIDE SEQUENCE</scope>
    <source>
        <strain evidence="1">Expedition CK06-06</strain>
    </source>
</reference>
<accession>X1ERV7</accession>
<name>X1ERV7_9ZZZZ</name>
<proteinExistence type="predicted"/>